<dbReference type="PANTHER" id="PTHR22752:SF14">
    <property type="entry name" value="G-PROTEIN COUPLED RECEPTORS FAMILY 1 PROFILE DOMAIN-CONTAINING PROTEIN"/>
    <property type="match status" value="1"/>
</dbReference>
<dbReference type="PROSITE" id="PS00237">
    <property type="entry name" value="G_PROTEIN_RECEP_F1_1"/>
    <property type="match status" value="1"/>
</dbReference>
<keyword evidence="2" id="KW-1003">Cell membrane</keyword>
<keyword evidence="3 9" id="KW-0812">Transmembrane</keyword>
<feature type="transmembrane region" description="Helical" evidence="10">
    <location>
        <begin position="240"/>
        <end position="260"/>
    </location>
</feature>
<feature type="transmembrane region" description="Helical" evidence="10">
    <location>
        <begin position="98"/>
        <end position="120"/>
    </location>
</feature>
<feature type="transmembrane region" description="Helical" evidence="10">
    <location>
        <begin position="141"/>
        <end position="162"/>
    </location>
</feature>
<feature type="domain" description="G-protein coupled receptors family 1 profile" evidence="11">
    <location>
        <begin position="40"/>
        <end position="292"/>
    </location>
</feature>
<organism evidence="12 13">
    <name type="scientific">Porites evermanni</name>
    <dbReference type="NCBI Taxonomy" id="104178"/>
    <lineage>
        <taxon>Eukaryota</taxon>
        <taxon>Metazoa</taxon>
        <taxon>Cnidaria</taxon>
        <taxon>Anthozoa</taxon>
        <taxon>Hexacorallia</taxon>
        <taxon>Scleractinia</taxon>
        <taxon>Fungiina</taxon>
        <taxon>Poritidae</taxon>
        <taxon>Porites</taxon>
    </lineage>
</organism>
<dbReference type="InterPro" id="IPR000276">
    <property type="entry name" value="GPCR_Rhodpsn"/>
</dbReference>
<name>A0ABN8LR70_9CNID</name>
<keyword evidence="6 10" id="KW-0472">Membrane</keyword>
<feature type="transmembrane region" description="Helical" evidence="10">
    <location>
        <begin position="62"/>
        <end position="86"/>
    </location>
</feature>
<evidence type="ECO:0000313" key="12">
    <source>
        <dbReference type="EMBL" id="CAH3016599.1"/>
    </source>
</evidence>
<dbReference type="Proteomes" id="UP001159427">
    <property type="component" value="Unassembled WGS sequence"/>
</dbReference>
<evidence type="ECO:0000256" key="1">
    <source>
        <dbReference type="ARBA" id="ARBA00004651"/>
    </source>
</evidence>
<proteinExistence type="inferred from homology"/>
<keyword evidence="7 9" id="KW-0675">Receptor</keyword>
<evidence type="ECO:0000256" key="8">
    <source>
        <dbReference type="ARBA" id="ARBA00023224"/>
    </source>
</evidence>
<dbReference type="PANTHER" id="PTHR22752">
    <property type="entry name" value="G PROTEIN-COUPLED RECEPTOR"/>
    <property type="match status" value="1"/>
</dbReference>
<keyword evidence="13" id="KW-1185">Reference proteome</keyword>
<evidence type="ECO:0000313" key="13">
    <source>
        <dbReference type="Proteomes" id="UP001159427"/>
    </source>
</evidence>
<evidence type="ECO:0000256" key="3">
    <source>
        <dbReference type="ARBA" id="ARBA00022692"/>
    </source>
</evidence>
<evidence type="ECO:0000256" key="7">
    <source>
        <dbReference type="ARBA" id="ARBA00023170"/>
    </source>
</evidence>
<dbReference type="SUPFAM" id="SSF81321">
    <property type="entry name" value="Family A G protein-coupled receptor-like"/>
    <property type="match status" value="1"/>
</dbReference>
<reference evidence="12 13" key="1">
    <citation type="submission" date="2022-05" db="EMBL/GenBank/DDBJ databases">
        <authorList>
            <consortium name="Genoscope - CEA"/>
            <person name="William W."/>
        </authorList>
    </citation>
    <scope>NUCLEOTIDE SEQUENCE [LARGE SCALE GENOMIC DNA]</scope>
</reference>
<gene>
    <name evidence="12" type="ORF">PEVE_00030944</name>
</gene>
<dbReference type="PROSITE" id="PS50262">
    <property type="entry name" value="G_PROTEIN_RECEP_F1_2"/>
    <property type="match status" value="1"/>
</dbReference>
<accession>A0ABN8LR70</accession>
<dbReference type="Gene3D" id="1.20.1070.10">
    <property type="entry name" value="Rhodopsin 7-helix transmembrane proteins"/>
    <property type="match status" value="1"/>
</dbReference>
<comment type="similarity">
    <text evidence="9">Belongs to the G-protein coupled receptor 1 family.</text>
</comment>
<dbReference type="EMBL" id="CALNXI010000044">
    <property type="protein sequence ID" value="CAH3016599.1"/>
    <property type="molecule type" value="Genomic_DNA"/>
</dbReference>
<feature type="transmembrane region" description="Helical" evidence="10">
    <location>
        <begin position="182"/>
        <end position="206"/>
    </location>
</feature>
<dbReference type="InterPro" id="IPR017452">
    <property type="entry name" value="GPCR_Rhodpsn_7TM"/>
</dbReference>
<evidence type="ECO:0000256" key="6">
    <source>
        <dbReference type="ARBA" id="ARBA00023136"/>
    </source>
</evidence>
<evidence type="ECO:0000256" key="9">
    <source>
        <dbReference type="RuleBase" id="RU000688"/>
    </source>
</evidence>
<keyword evidence="8 9" id="KW-0807">Transducer</keyword>
<dbReference type="PRINTS" id="PR00237">
    <property type="entry name" value="GPCRRHODOPSN"/>
</dbReference>
<evidence type="ECO:0000256" key="2">
    <source>
        <dbReference type="ARBA" id="ARBA00022475"/>
    </source>
</evidence>
<evidence type="ECO:0000259" key="11">
    <source>
        <dbReference type="PROSITE" id="PS50262"/>
    </source>
</evidence>
<keyword evidence="5 9" id="KW-0297">G-protein coupled receptor</keyword>
<keyword evidence="4 10" id="KW-1133">Transmembrane helix</keyword>
<dbReference type="Pfam" id="PF00001">
    <property type="entry name" value="7tm_1"/>
    <property type="match status" value="1"/>
</dbReference>
<feature type="transmembrane region" description="Helical" evidence="10">
    <location>
        <begin position="29"/>
        <end position="50"/>
    </location>
</feature>
<feature type="transmembrane region" description="Helical" evidence="10">
    <location>
        <begin position="272"/>
        <end position="295"/>
    </location>
</feature>
<evidence type="ECO:0000256" key="5">
    <source>
        <dbReference type="ARBA" id="ARBA00023040"/>
    </source>
</evidence>
<evidence type="ECO:0000256" key="10">
    <source>
        <dbReference type="SAM" id="Phobius"/>
    </source>
</evidence>
<comment type="subcellular location">
    <subcellularLocation>
        <location evidence="1">Cell membrane</location>
        <topology evidence="1">Multi-pass membrane protein</topology>
    </subcellularLocation>
</comment>
<protein>
    <recommendedName>
        <fullName evidence="11">G-protein coupled receptors family 1 profile domain-containing protein</fullName>
    </recommendedName>
</protein>
<comment type="caution">
    <text evidence="12">The sequence shown here is derived from an EMBL/GenBank/DDBJ whole genome shotgun (WGS) entry which is preliminary data.</text>
</comment>
<dbReference type="CDD" id="cd00637">
    <property type="entry name" value="7tm_classA_rhodopsin-like"/>
    <property type="match status" value="1"/>
</dbReference>
<sequence length="337" mass="38366">MNSTQNQMAEMLREFKSRSQAKVVLESGLYMLVLLFLFFGNSLTLLVMLLNRQMRTIPNMFVTSLALSDLLTGILTAGPLSLPALVTSQWPFNNTACQFQGIIVITLNVASIYTLCLMAVNRYYRIVKPSRYQRYFTKKKAMIMILSTWFYSICCGPLPFVLSGHKMVFYPSKFFCFYPVENSAFTAFGIPLYMGIPTCVTLYCYFRIFTTVRNHNRNFHLSGNPISSVNVQDFKVARTIFVIVLFYNLCWIPVVFVHFVDTIYEKLAFPRQVYVAKTFLLTISSAFNPVIYGVLNKSFRKHYVNMLRCTCCRAGAVVAPLPLRGRATVVAMSGTIA</sequence>
<evidence type="ECO:0000256" key="4">
    <source>
        <dbReference type="ARBA" id="ARBA00022989"/>
    </source>
</evidence>